<accession>A0AAX4I794</accession>
<sequence>MVKLVFSYLTRVRILTNYRLSGKWLREIEAVHAKYGDFVRIGPNELSCAHPQSIKDIYGQTNINHPRFFRKSATFYKQTDRGGGALGTEVDPHVHQSIRKLLLPGFSASALREQGDTVIRHINSLIGQMSKRGNTPQGMDISQWYMWLAFDVIADLSFGEETGTLEMGQANEWVHMLANSGFQVALNYVVRRRWTGFQKLVRYFFVNKKSTIMRKKYLAMARQAASQRIQRDTKRTDFFSHLLREKAPEANIDFFTSQSSNLIAGGTETTSALLSAITYFLLKHPQCLRQLQEELRYKFRHHSEIDSESTKPLKYLNAVIEEGLRIFGTAVFGLPRVSPGDTVAGKWIPPGTVIATATNVISGDERWFCKAKEFHPERWLPADHPYHNAIFDHDHREFSKPFSIGTRSCIAVHLAYMEVRICIAKVAWSFDWEQANSEEDFIRDARLLPLVKASPFHVRFRPSQELQIQYSKEP</sequence>
<organism evidence="8 9">
    <name type="scientific">Colletotrichum destructivum</name>
    <dbReference type="NCBI Taxonomy" id="34406"/>
    <lineage>
        <taxon>Eukaryota</taxon>
        <taxon>Fungi</taxon>
        <taxon>Dikarya</taxon>
        <taxon>Ascomycota</taxon>
        <taxon>Pezizomycotina</taxon>
        <taxon>Sordariomycetes</taxon>
        <taxon>Hypocreomycetidae</taxon>
        <taxon>Glomerellales</taxon>
        <taxon>Glomerellaceae</taxon>
        <taxon>Colletotrichum</taxon>
        <taxon>Colletotrichum destructivum species complex</taxon>
    </lineage>
</organism>
<keyword evidence="9" id="KW-1185">Reference proteome</keyword>
<evidence type="ECO:0000256" key="7">
    <source>
        <dbReference type="RuleBase" id="RU000461"/>
    </source>
</evidence>
<dbReference type="GO" id="GO:0016705">
    <property type="term" value="F:oxidoreductase activity, acting on paired donors, with incorporation or reduction of molecular oxygen"/>
    <property type="evidence" value="ECO:0007669"/>
    <property type="project" value="InterPro"/>
</dbReference>
<dbReference type="InterPro" id="IPR002401">
    <property type="entry name" value="Cyt_P450_E_grp-I"/>
</dbReference>
<dbReference type="GO" id="GO:0005506">
    <property type="term" value="F:iron ion binding"/>
    <property type="evidence" value="ECO:0007669"/>
    <property type="project" value="InterPro"/>
</dbReference>
<dbReference type="CDD" id="cd11058">
    <property type="entry name" value="CYP60B-like"/>
    <property type="match status" value="1"/>
</dbReference>
<evidence type="ECO:0000256" key="6">
    <source>
        <dbReference type="PIRSR" id="PIRSR602401-1"/>
    </source>
</evidence>
<dbReference type="GeneID" id="87940539"/>
<dbReference type="EMBL" id="CP137306">
    <property type="protein sequence ID" value="WQF79022.1"/>
    <property type="molecule type" value="Genomic_DNA"/>
</dbReference>
<keyword evidence="7" id="KW-0560">Oxidoreductase</keyword>
<evidence type="ECO:0000256" key="5">
    <source>
        <dbReference type="ARBA" id="ARBA00023004"/>
    </source>
</evidence>
<dbReference type="KEGG" id="cdet:87940539"/>
<evidence type="ECO:0000313" key="8">
    <source>
        <dbReference type="EMBL" id="WQF79022.1"/>
    </source>
</evidence>
<keyword evidence="5 6" id="KW-0408">Iron</keyword>
<evidence type="ECO:0000256" key="2">
    <source>
        <dbReference type="ARBA" id="ARBA00010617"/>
    </source>
</evidence>
<name>A0AAX4I794_9PEZI</name>
<keyword evidence="7" id="KW-0503">Monooxygenase</keyword>
<evidence type="ECO:0000256" key="3">
    <source>
        <dbReference type="ARBA" id="ARBA00022617"/>
    </source>
</evidence>
<dbReference type="PANTHER" id="PTHR24305:SF210">
    <property type="entry name" value="CYTOCHROME P450 MONOOXYGENASE ASQL-RELATED"/>
    <property type="match status" value="1"/>
</dbReference>
<reference evidence="9" key="1">
    <citation type="journal article" date="2023" name="bioRxiv">
        <title>Complete genome of the Medicago anthracnose fungus, Colletotrichum destructivum, reveals a mini-chromosome-like region within a core chromosome.</title>
        <authorList>
            <person name="Lapalu N."/>
            <person name="Simon A."/>
            <person name="Lu A."/>
            <person name="Plaumann P.-L."/>
            <person name="Amselem J."/>
            <person name="Pigne S."/>
            <person name="Auger A."/>
            <person name="Koch C."/>
            <person name="Dallery J.-F."/>
            <person name="O'Connell R.J."/>
        </authorList>
    </citation>
    <scope>NUCLEOTIDE SEQUENCE [LARGE SCALE GENOMIC DNA]</scope>
    <source>
        <strain evidence="9">CBS 520.97</strain>
    </source>
</reference>
<dbReference type="PANTHER" id="PTHR24305">
    <property type="entry name" value="CYTOCHROME P450"/>
    <property type="match status" value="1"/>
</dbReference>
<dbReference type="PRINTS" id="PR00385">
    <property type="entry name" value="P450"/>
</dbReference>
<dbReference type="InterPro" id="IPR050121">
    <property type="entry name" value="Cytochrome_P450_monoxygenase"/>
</dbReference>
<evidence type="ECO:0000256" key="1">
    <source>
        <dbReference type="ARBA" id="ARBA00001971"/>
    </source>
</evidence>
<dbReference type="InterPro" id="IPR017972">
    <property type="entry name" value="Cyt_P450_CS"/>
</dbReference>
<dbReference type="Proteomes" id="UP001322277">
    <property type="component" value="Chromosome 2"/>
</dbReference>
<dbReference type="PRINTS" id="PR00463">
    <property type="entry name" value="EP450I"/>
</dbReference>
<comment type="similarity">
    <text evidence="2 7">Belongs to the cytochrome P450 family.</text>
</comment>
<comment type="cofactor">
    <cofactor evidence="1 6">
        <name>heme</name>
        <dbReference type="ChEBI" id="CHEBI:30413"/>
    </cofactor>
</comment>
<dbReference type="SUPFAM" id="SSF48264">
    <property type="entry name" value="Cytochrome P450"/>
    <property type="match status" value="1"/>
</dbReference>
<dbReference type="AlphaFoldDB" id="A0AAX4I794"/>
<feature type="binding site" description="axial binding residue" evidence="6">
    <location>
        <position position="409"/>
    </location>
    <ligand>
        <name>heme</name>
        <dbReference type="ChEBI" id="CHEBI:30413"/>
    </ligand>
    <ligandPart>
        <name>Fe</name>
        <dbReference type="ChEBI" id="CHEBI:18248"/>
    </ligandPart>
</feature>
<dbReference type="InterPro" id="IPR001128">
    <property type="entry name" value="Cyt_P450"/>
</dbReference>
<dbReference type="Gene3D" id="1.10.630.10">
    <property type="entry name" value="Cytochrome P450"/>
    <property type="match status" value="1"/>
</dbReference>
<dbReference type="InterPro" id="IPR036396">
    <property type="entry name" value="Cyt_P450_sf"/>
</dbReference>
<keyword evidence="4 6" id="KW-0479">Metal-binding</keyword>
<dbReference type="GO" id="GO:0004497">
    <property type="term" value="F:monooxygenase activity"/>
    <property type="evidence" value="ECO:0007669"/>
    <property type="project" value="UniProtKB-KW"/>
</dbReference>
<dbReference type="RefSeq" id="XP_062776246.1">
    <property type="nucleotide sequence ID" value="XM_062920195.1"/>
</dbReference>
<evidence type="ECO:0000256" key="4">
    <source>
        <dbReference type="ARBA" id="ARBA00022723"/>
    </source>
</evidence>
<dbReference type="GO" id="GO:0020037">
    <property type="term" value="F:heme binding"/>
    <property type="evidence" value="ECO:0007669"/>
    <property type="project" value="InterPro"/>
</dbReference>
<dbReference type="PROSITE" id="PS00086">
    <property type="entry name" value="CYTOCHROME_P450"/>
    <property type="match status" value="1"/>
</dbReference>
<dbReference type="Pfam" id="PF00067">
    <property type="entry name" value="p450"/>
    <property type="match status" value="1"/>
</dbReference>
<protein>
    <submittedName>
        <fullName evidence="8">Cytochrome P450</fullName>
    </submittedName>
</protein>
<proteinExistence type="inferred from homology"/>
<evidence type="ECO:0000313" key="9">
    <source>
        <dbReference type="Proteomes" id="UP001322277"/>
    </source>
</evidence>
<keyword evidence="3 6" id="KW-0349">Heme</keyword>
<gene>
    <name evidence="8" type="ORF">CDEST_04036</name>
</gene>